<dbReference type="GO" id="GO:0005509">
    <property type="term" value="F:calcium ion binding"/>
    <property type="evidence" value="ECO:0007669"/>
    <property type="project" value="UniProtKB-UniRule"/>
</dbReference>
<name>A0A267DUC3_9PLAT</name>
<keyword evidence="6 10" id="KW-0472">Membrane</keyword>
<feature type="domain" description="Cadherin" evidence="11">
    <location>
        <begin position="465"/>
        <end position="576"/>
    </location>
</feature>
<sequence length="985" mass="106432">MLPISATIRVLDVNDNAPRFRGGAVLKASLQEHDRSASFQLPRAVDPDAGENGSVVYSLHPEAQRLAKFSLVDDPHDRLRGPVLLVVGDVNLERDPGLLRVLVLARDKGQPSLNSSFTMELAVINTNDFDPALTPKDPQRDIPENTSVNSVVLQMSASDKDEFSKPLTFSIINYDCPPLCSPFAIHPRSGEIVLTSALDAETQQRYEIYVSVTDNHPPSPRTSVSIVKVLVTDVNDNAPQIVVNRDSLTVRENSQPISTVDYISVKDRDVGNRFIHCDLDGFNRQTDAFSLTRMSGSDAVSGSGSQVLLLLQAIRSLDREQQAAHALSLTCSDSDGVASTENFTVSVGDVNDSPPVFPRPELVARLLPPLRENSPPGTVIGRLAATDADEPQNARTVYSVAGNCQHDIGIGELNATVYAKVTFDRETNASIRCELRATDAENPALKSHVEVVIVIADENDNAPTFPGNYTFRVNESRTKGHLIGRVEAKDLDEGDNGRLVYTLRSGHPVGGRPHHRVGFSVSPDGRIFLAESILDRERQAAHILQVEAQDFGRPRQTSVVWVRIVVLDENDNAPRFVFPGAGSDGDTSLNVSISDRPGDTVAKLTAVDDDEGANGVVTFFVDASSDAMPQCEAGLFRLDPEQGHVTLSGPIKRAWLGTECLLALEARDGGGKASKQRLRIRFVSDLRHRLDGGNGGSGDANNWRGKDGPPEMIIVTVCVLLAFLVLLCLVLLAAYFCYYMQPARAARSASARVPNGANGQRKAAHTTDNGWLGHRLDFIRGRSGSQSVGRPLRAACVDGGFGAGISSPLSPLAKREMDGALSQGTLSGVGFYGNRVEILKTAASGNTASAARSAESTDRPDSAESDEAHYQAGCYYGARQLTMDRANGPRQHQQHPEQHELYQTIRYLVDEGSSSRPSRTAAAVLRDCRDGGGCATTARQPRSTALRQQQQKQQHRQRQRSLGSPTSTAGSGYVSGSPYLTSSFV</sequence>
<accession>A0A267DUC3</accession>
<evidence type="ECO:0000256" key="2">
    <source>
        <dbReference type="ARBA" id="ARBA00022692"/>
    </source>
</evidence>
<dbReference type="EMBL" id="NIVC01003277">
    <property type="protein sequence ID" value="PAA52247.1"/>
    <property type="molecule type" value="Genomic_DNA"/>
</dbReference>
<evidence type="ECO:0000256" key="5">
    <source>
        <dbReference type="ARBA" id="ARBA00022989"/>
    </source>
</evidence>
<evidence type="ECO:0000256" key="7">
    <source>
        <dbReference type="ARBA" id="ARBA00023180"/>
    </source>
</evidence>
<evidence type="ECO:0000313" key="13">
    <source>
        <dbReference type="Proteomes" id="UP000215902"/>
    </source>
</evidence>
<feature type="domain" description="Cadherin" evidence="11">
    <location>
        <begin position="370"/>
        <end position="465"/>
    </location>
</feature>
<evidence type="ECO:0000256" key="8">
    <source>
        <dbReference type="PROSITE-ProRule" id="PRU00043"/>
    </source>
</evidence>
<evidence type="ECO:0000256" key="4">
    <source>
        <dbReference type="ARBA" id="ARBA00022837"/>
    </source>
</evidence>
<dbReference type="STRING" id="282301.A0A267DUC3"/>
<keyword evidence="5 10" id="KW-1133">Transmembrane helix</keyword>
<reference evidence="12 13" key="1">
    <citation type="submission" date="2017-06" db="EMBL/GenBank/DDBJ databases">
        <title>A platform for efficient transgenesis in Macrostomum lignano, a flatworm model organism for stem cell research.</title>
        <authorList>
            <person name="Berezikov E."/>
        </authorList>
    </citation>
    <scope>NUCLEOTIDE SEQUENCE [LARGE SCALE GENOMIC DNA]</scope>
    <source>
        <strain evidence="12">DV1</strain>
        <tissue evidence="12">Whole organism</tissue>
    </source>
</reference>
<evidence type="ECO:0000259" key="11">
    <source>
        <dbReference type="PROSITE" id="PS50268"/>
    </source>
</evidence>
<feature type="compositionally biased region" description="Polar residues" evidence="9">
    <location>
        <begin position="961"/>
        <end position="970"/>
    </location>
</feature>
<protein>
    <recommendedName>
        <fullName evidence="11">Cadherin domain-containing protein</fullName>
    </recommendedName>
</protein>
<feature type="domain" description="Cadherin" evidence="11">
    <location>
        <begin position="583"/>
        <end position="712"/>
    </location>
</feature>
<dbReference type="InterPro" id="IPR020894">
    <property type="entry name" value="Cadherin_CS"/>
</dbReference>
<dbReference type="Pfam" id="PF00028">
    <property type="entry name" value="Cadherin"/>
    <property type="match status" value="3"/>
</dbReference>
<dbReference type="PRINTS" id="PR00205">
    <property type="entry name" value="CADHERIN"/>
</dbReference>
<keyword evidence="4 8" id="KW-0106">Calcium</keyword>
<dbReference type="FunFam" id="2.60.40.60:FF:000092">
    <property type="entry name" value="Protocadherin 8"/>
    <property type="match status" value="3"/>
</dbReference>
<dbReference type="PANTHER" id="PTHR24028">
    <property type="entry name" value="CADHERIN-87A"/>
    <property type="match status" value="1"/>
</dbReference>
<dbReference type="OrthoDB" id="6079678at2759"/>
<keyword evidence="7" id="KW-0325">Glycoprotein</keyword>
<feature type="transmembrane region" description="Helical" evidence="10">
    <location>
        <begin position="712"/>
        <end position="738"/>
    </location>
</feature>
<feature type="domain" description="Cadherin" evidence="11">
    <location>
        <begin position="44"/>
        <end position="133"/>
    </location>
</feature>
<dbReference type="PANTHER" id="PTHR24028:SF146">
    <property type="entry name" value="CADHERIN 96CB, ISOFORM D-RELATED"/>
    <property type="match status" value="1"/>
</dbReference>
<dbReference type="Proteomes" id="UP000215902">
    <property type="component" value="Unassembled WGS sequence"/>
</dbReference>
<feature type="compositionally biased region" description="Basic and acidic residues" evidence="9">
    <location>
        <begin position="855"/>
        <end position="868"/>
    </location>
</feature>
<proteinExistence type="predicted"/>
<dbReference type="InterPro" id="IPR015919">
    <property type="entry name" value="Cadherin-like_sf"/>
</dbReference>
<dbReference type="PROSITE" id="PS00232">
    <property type="entry name" value="CADHERIN_1"/>
    <property type="match status" value="4"/>
</dbReference>
<keyword evidence="3" id="KW-0677">Repeat</keyword>
<keyword evidence="13" id="KW-1185">Reference proteome</keyword>
<dbReference type="InterPro" id="IPR050174">
    <property type="entry name" value="Protocadherin/Cadherin-CA"/>
</dbReference>
<evidence type="ECO:0000256" key="10">
    <source>
        <dbReference type="SAM" id="Phobius"/>
    </source>
</evidence>
<feature type="domain" description="Cadherin" evidence="11">
    <location>
        <begin position="134"/>
        <end position="241"/>
    </location>
</feature>
<dbReference type="SMART" id="SM00112">
    <property type="entry name" value="CA"/>
    <property type="match status" value="6"/>
</dbReference>
<dbReference type="CDD" id="cd11304">
    <property type="entry name" value="Cadherin_repeat"/>
    <property type="match status" value="5"/>
</dbReference>
<dbReference type="GO" id="GO:0007156">
    <property type="term" value="P:homophilic cell adhesion via plasma membrane adhesion molecules"/>
    <property type="evidence" value="ECO:0007669"/>
    <property type="project" value="InterPro"/>
</dbReference>
<feature type="region of interest" description="Disordered" evidence="9">
    <location>
        <begin position="929"/>
        <end position="985"/>
    </location>
</feature>
<keyword evidence="2 10" id="KW-0812">Transmembrane</keyword>
<feature type="domain" description="Cadherin" evidence="11">
    <location>
        <begin position="242"/>
        <end position="357"/>
    </location>
</feature>
<organism evidence="12 13">
    <name type="scientific">Macrostomum lignano</name>
    <dbReference type="NCBI Taxonomy" id="282301"/>
    <lineage>
        <taxon>Eukaryota</taxon>
        <taxon>Metazoa</taxon>
        <taxon>Spiralia</taxon>
        <taxon>Lophotrochozoa</taxon>
        <taxon>Platyhelminthes</taxon>
        <taxon>Rhabditophora</taxon>
        <taxon>Macrostomorpha</taxon>
        <taxon>Macrostomida</taxon>
        <taxon>Macrostomidae</taxon>
        <taxon>Macrostomum</taxon>
    </lineage>
</organism>
<comment type="subcellular location">
    <subcellularLocation>
        <location evidence="1">Membrane</location>
        <topology evidence="1">Single-pass membrane protein</topology>
    </subcellularLocation>
</comment>
<dbReference type="InterPro" id="IPR002126">
    <property type="entry name" value="Cadherin-like_dom"/>
</dbReference>
<dbReference type="Gene3D" id="2.60.40.60">
    <property type="entry name" value="Cadherins"/>
    <property type="match status" value="6"/>
</dbReference>
<dbReference type="SUPFAM" id="SSF49313">
    <property type="entry name" value="Cadherin-like"/>
    <property type="match status" value="6"/>
</dbReference>
<dbReference type="GO" id="GO:0005886">
    <property type="term" value="C:plasma membrane"/>
    <property type="evidence" value="ECO:0007669"/>
    <property type="project" value="InterPro"/>
</dbReference>
<evidence type="ECO:0000256" key="1">
    <source>
        <dbReference type="ARBA" id="ARBA00004167"/>
    </source>
</evidence>
<evidence type="ECO:0000256" key="6">
    <source>
        <dbReference type="ARBA" id="ARBA00023136"/>
    </source>
</evidence>
<evidence type="ECO:0000313" key="12">
    <source>
        <dbReference type="EMBL" id="PAA52247.1"/>
    </source>
</evidence>
<feature type="region of interest" description="Disordered" evidence="9">
    <location>
        <begin position="844"/>
        <end position="868"/>
    </location>
</feature>
<comment type="caution">
    <text evidence="12">The sequence shown here is derived from an EMBL/GenBank/DDBJ whole genome shotgun (WGS) entry which is preliminary data.</text>
</comment>
<feature type="compositionally biased region" description="Polar residues" evidence="9">
    <location>
        <begin position="937"/>
        <end position="946"/>
    </location>
</feature>
<evidence type="ECO:0000256" key="3">
    <source>
        <dbReference type="ARBA" id="ARBA00022737"/>
    </source>
</evidence>
<dbReference type="AlphaFoldDB" id="A0A267DUC3"/>
<evidence type="ECO:0000256" key="9">
    <source>
        <dbReference type="SAM" id="MobiDB-lite"/>
    </source>
</evidence>
<dbReference type="PROSITE" id="PS50268">
    <property type="entry name" value="CADHERIN_2"/>
    <property type="match status" value="6"/>
</dbReference>
<gene>
    <name evidence="12" type="ORF">BOX15_Mlig022982g1</name>
</gene>